<protein>
    <submittedName>
        <fullName evidence="1">Uncharacterized protein</fullName>
    </submittedName>
</protein>
<accession>A0ABN8NQL9</accession>
<keyword evidence="2" id="KW-1185">Reference proteome</keyword>
<sequence length="234" mass="26399">MDPRWKHPFPAIVAGPTCCGKSHFVKHLLESGEELIDGTPENIIWCYGIYQPAYDEMLRTIPNITFVEGVPDDLESMINPTIRSLVVIDDLMQGLSNDQRITNLFIKGCHHRSLGFIFILQNIFHRGKELRDMSLNCHYLVMFKSPRDSSQVSHLAKQMFPGHCTPAQRKAILKAADDALVKTICECVFNVLKETVPVSKPAKRKLLKHKKALTALAEKSASLNTKKQILIQHG</sequence>
<proteinExistence type="predicted"/>
<gene>
    <name evidence="1" type="ORF">PLOB_00026789</name>
</gene>
<name>A0ABN8NQL9_9CNID</name>
<dbReference type="EMBL" id="CALNXK010000032">
    <property type="protein sequence ID" value="CAH3118601.1"/>
    <property type="molecule type" value="Genomic_DNA"/>
</dbReference>
<organism evidence="1 2">
    <name type="scientific">Porites lobata</name>
    <dbReference type="NCBI Taxonomy" id="104759"/>
    <lineage>
        <taxon>Eukaryota</taxon>
        <taxon>Metazoa</taxon>
        <taxon>Cnidaria</taxon>
        <taxon>Anthozoa</taxon>
        <taxon>Hexacorallia</taxon>
        <taxon>Scleractinia</taxon>
        <taxon>Fungiina</taxon>
        <taxon>Poritidae</taxon>
        <taxon>Porites</taxon>
    </lineage>
</organism>
<evidence type="ECO:0000313" key="1">
    <source>
        <dbReference type="EMBL" id="CAH3118601.1"/>
    </source>
</evidence>
<evidence type="ECO:0000313" key="2">
    <source>
        <dbReference type="Proteomes" id="UP001159405"/>
    </source>
</evidence>
<dbReference type="Proteomes" id="UP001159405">
    <property type="component" value="Unassembled WGS sequence"/>
</dbReference>
<feature type="non-terminal residue" evidence="1">
    <location>
        <position position="234"/>
    </location>
</feature>
<comment type="caution">
    <text evidence="1">The sequence shown here is derived from an EMBL/GenBank/DDBJ whole genome shotgun (WGS) entry which is preliminary data.</text>
</comment>
<reference evidence="1 2" key="1">
    <citation type="submission" date="2022-05" db="EMBL/GenBank/DDBJ databases">
        <authorList>
            <consortium name="Genoscope - CEA"/>
            <person name="William W."/>
        </authorList>
    </citation>
    <scope>NUCLEOTIDE SEQUENCE [LARGE SCALE GENOMIC DNA]</scope>
</reference>